<evidence type="ECO:0000256" key="3">
    <source>
        <dbReference type="ARBA" id="ARBA00022617"/>
    </source>
</evidence>
<sequence>MSDTSDTSPNSNNVCPVKNHSSSPFLKITEGRNENSDAIQCPHPHQNNNFSNEQKNLSKKDGCSSDAMINNESNNMPFISNQPLPNINQRIPLETKHENEIEKKVWIYPSEQMFFNAMKRKNWNPREEDMSVIIPMHNAVNEKAWKEILKWEKLHKNNCGGPKLVKFQGNAKNITPKARLLNLLGYKLPFDRHDWEIDRCGKKVTYVIDFYSGQPDPKFPQNVSFYLDVRPAISFEGILDRFRRLLYSVIN</sequence>
<comment type="catalytic activity">
    <reaction evidence="10">
        <text>holo-[cytochrome c] = apo-[cytochrome c] + heme b</text>
        <dbReference type="Rhea" id="RHEA:22648"/>
        <dbReference type="Rhea" id="RHEA-COMP:10725"/>
        <dbReference type="Rhea" id="RHEA-COMP:10726"/>
        <dbReference type="ChEBI" id="CHEBI:29950"/>
        <dbReference type="ChEBI" id="CHEBI:60344"/>
        <dbReference type="ChEBI" id="CHEBI:83739"/>
        <dbReference type="EC" id="4.4.1.17"/>
    </reaction>
</comment>
<dbReference type="EC" id="4.4.1.17" evidence="10"/>
<evidence type="ECO:0000256" key="1">
    <source>
        <dbReference type="ARBA" id="ARBA00004273"/>
    </source>
</evidence>
<feature type="compositionally biased region" description="Low complexity" evidence="11">
    <location>
        <begin position="1"/>
        <end position="13"/>
    </location>
</feature>
<name>A0A9N9CHE8_9GLOM</name>
<dbReference type="EMBL" id="CAJVPK010001847">
    <property type="protein sequence ID" value="CAG8600000.1"/>
    <property type="molecule type" value="Genomic_DNA"/>
</dbReference>
<keyword evidence="7 10" id="KW-0496">Mitochondrion</keyword>
<evidence type="ECO:0000256" key="2">
    <source>
        <dbReference type="ARBA" id="ARBA00007255"/>
    </source>
</evidence>
<evidence type="ECO:0000256" key="8">
    <source>
        <dbReference type="ARBA" id="ARBA00023136"/>
    </source>
</evidence>
<accession>A0A9N9CHE8</accession>
<proteinExistence type="inferred from homology"/>
<dbReference type="GO" id="GO:0046872">
    <property type="term" value="F:metal ion binding"/>
    <property type="evidence" value="ECO:0007669"/>
    <property type="project" value="UniProtKB-KW"/>
</dbReference>
<evidence type="ECO:0000256" key="4">
    <source>
        <dbReference type="ARBA" id="ARBA00022723"/>
    </source>
</evidence>
<dbReference type="PANTHER" id="PTHR12743:SF0">
    <property type="entry name" value="HOLOCYTOCHROME C-TYPE SYNTHASE"/>
    <property type="match status" value="1"/>
</dbReference>
<comment type="caution">
    <text evidence="12">The sequence shown here is derived from an EMBL/GenBank/DDBJ whole genome shotgun (WGS) entry which is preliminary data.</text>
</comment>
<evidence type="ECO:0000256" key="5">
    <source>
        <dbReference type="ARBA" id="ARBA00022792"/>
    </source>
</evidence>
<evidence type="ECO:0000313" key="12">
    <source>
        <dbReference type="EMBL" id="CAG8600000.1"/>
    </source>
</evidence>
<evidence type="ECO:0000256" key="6">
    <source>
        <dbReference type="ARBA" id="ARBA00023004"/>
    </source>
</evidence>
<evidence type="ECO:0000313" key="13">
    <source>
        <dbReference type="Proteomes" id="UP000789706"/>
    </source>
</evidence>
<dbReference type="PROSITE" id="PS00821">
    <property type="entry name" value="CYTO_HEME_LYASE_1"/>
    <property type="match status" value="1"/>
</dbReference>
<evidence type="ECO:0000256" key="10">
    <source>
        <dbReference type="RuleBase" id="RU363130"/>
    </source>
</evidence>
<dbReference type="AlphaFoldDB" id="A0A9N9CHE8"/>
<dbReference type="PROSITE" id="PS00822">
    <property type="entry name" value="CYTO_HEME_LYASE_2"/>
    <property type="match status" value="1"/>
</dbReference>
<feature type="compositionally biased region" description="Polar residues" evidence="11">
    <location>
        <begin position="45"/>
        <end position="55"/>
    </location>
</feature>
<comment type="similarity">
    <text evidence="2 10">Belongs to the cytochrome c-type heme lyase family.</text>
</comment>
<dbReference type="GO" id="GO:0004408">
    <property type="term" value="F:holocytochrome-c synthase activity"/>
    <property type="evidence" value="ECO:0007669"/>
    <property type="project" value="UniProtKB-EC"/>
</dbReference>
<evidence type="ECO:0000256" key="11">
    <source>
        <dbReference type="SAM" id="MobiDB-lite"/>
    </source>
</evidence>
<keyword evidence="13" id="KW-1185">Reference proteome</keyword>
<dbReference type="InterPro" id="IPR000511">
    <property type="entry name" value="Holocyt_c/c1_synthase"/>
</dbReference>
<comment type="function">
    <text evidence="10">Lyase that catalyzes the covalent linking of the heme group to the cytochrome C apoprotein to produce the mature functional cytochrome.</text>
</comment>
<dbReference type="PANTHER" id="PTHR12743">
    <property type="entry name" value="CYTOCHROME C1 HEME LYASE"/>
    <property type="match status" value="1"/>
</dbReference>
<dbReference type="OrthoDB" id="4243at2759"/>
<keyword evidence="8 10" id="KW-0472">Membrane</keyword>
<gene>
    <name evidence="12" type="ORF">DEBURN_LOCUS9470</name>
</gene>
<keyword evidence="6 10" id="KW-0408">Iron</keyword>
<keyword evidence="3 10" id="KW-0349">Heme</keyword>
<feature type="region of interest" description="Disordered" evidence="11">
    <location>
        <begin position="1"/>
        <end position="70"/>
    </location>
</feature>
<dbReference type="GO" id="GO:0005743">
    <property type="term" value="C:mitochondrial inner membrane"/>
    <property type="evidence" value="ECO:0007669"/>
    <property type="project" value="UniProtKB-SubCell"/>
</dbReference>
<dbReference type="Pfam" id="PF01265">
    <property type="entry name" value="Cyto_heme_lyase"/>
    <property type="match status" value="1"/>
</dbReference>
<organism evidence="12 13">
    <name type="scientific">Diversispora eburnea</name>
    <dbReference type="NCBI Taxonomy" id="1213867"/>
    <lineage>
        <taxon>Eukaryota</taxon>
        <taxon>Fungi</taxon>
        <taxon>Fungi incertae sedis</taxon>
        <taxon>Mucoromycota</taxon>
        <taxon>Glomeromycotina</taxon>
        <taxon>Glomeromycetes</taxon>
        <taxon>Diversisporales</taxon>
        <taxon>Diversisporaceae</taxon>
        <taxon>Diversispora</taxon>
    </lineage>
</organism>
<dbReference type="Proteomes" id="UP000789706">
    <property type="component" value="Unassembled WGS sequence"/>
</dbReference>
<evidence type="ECO:0000256" key="7">
    <source>
        <dbReference type="ARBA" id="ARBA00023128"/>
    </source>
</evidence>
<keyword evidence="4 10" id="KW-0479">Metal-binding</keyword>
<protein>
    <recommendedName>
        <fullName evidence="10">Holocytochrome c-type synthase</fullName>
        <ecNumber evidence="10">4.4.1.17</ecNumber>
    </recommendedName>
</protein>
<keyword evidence="5 10" id="KW-0999">Mitochondrion inner membrane</keyword>
<reference evidence="12" key="1">
    <citation type="submission" date="2021-06" db="EMBL/GenBank/DDBJ databases">
        <authorList>
            <person name="Kallberg Y."/>
            <person name="Tangrot J."/>
            <person name="Rosling A."/>
        </authorList>
    </citation>
    <scope>NUCLEOTIDE SEQUENCE</scope>
    <source>
        <strain evidence="12">AZ414A</strain>
    </source>
</reference>
<comment type="subcellular location">
    <subcellularLocation>
        <location evidence="1 10">Mitochondrion inner membrane</location>
    </subcellularLocation>
</comment>
<evidence type="ECO:0000256" key="9">
    <source>
        <dbReference type="ARBA" id="ARBA00023239"/>
    </source>
</evidence>
<keyword evidence="9 10" id="KW-0456">Lyase</keyword>